<name>A0A7N9ARJ9_9TELE</name>
<dbReference type="PRINTS" id="PR00629">
    <property type="entry name" value="SHCPIDOMAIN"/>
</dbReference>
<dbReference type="GO" id="GO:0030971">
    <property type="term" value="F:receptor tyrosine kinase binding"/>
    <property type="evidence" value="ECO:0007669"/>
    <property type="project" value="TreeGrafter"/>
</dbReference>
<keyword evidence="4" id="KW-1185">Reference proteome</keyword>
<proteinExistence type="predicted"/>
<dbReference type="PROSITE" id="PS01179">
    <property type="entry name" value="PID"/>
    <property type="match status" value="1"/>
</dbReference>
<dbReference type="Ensembl" id="ENSMAMT00000047061.1">
    <property type="protein sequence ID" value="ENSMAMP00000056970.1"/>
    <property type="gene ID" value="ENSMAMG00000014573.2"/>
</dbReference>
<dbReference type="GO" id="GO:0005886">
    <property type="term" value="C:plasma membrane"/>
    <property type="evidence" value="ECO:0007669"/>
    <property type="project" value="TreeGrafter"/>
</dbReference>
<gene>
    <name evidence="3" type="primary">SHC3</name>
</gene>
<dbReference type="InterPro" id="IPR006020">
    <property type="entry name" value="PTB/PI_dom"/>
</dbReference>
<dbReference type="Gene3D" id="2.30.29.30">
    <property type="entry name" value="Pleckstrin-homology domain (PH domain)/Phosphotyrosine-binding domain (PTB)"/>
    <property type="match status" value="1"/>
</dbReference>
<evidence type="ECO:0000256" key="1">
    <source>
        <dbReference type="SAM" id="MobiDB-lite"/>
    </source>
</evidence>
<sequence>MSKKSRLDELQPGGEDWNPGGGGGLVSKPSRGWLHSSEKISGPGVTYIVKYLGCIEVLRSMRSLDFTTRSQITRYVHAQCRFLTFGSLRQRPTVNLSVSCPLFCLTC</sequence>
<dbReference type="GO" id="GO:0007169">
    <property type="term" value="P:cell surface receptor protein tyrosine kinase signaling pathway"/>
    <property type="evidence" value="ECO:0007669"/>
    <property type="project" value="TreeGrafter"/>
</dbReference>
<evidence type="ECO:0000313" key="4">
    <source>
        <dbReference type="Proteomes" id="UP000261640"/>
    </source>
</evidence>
<dbReference type="SUPFAM" id="SSF50729">
    <property type="entry name" value="PH domain-like"/>
    <property type="match status" value="1"/>
</dbReference>
<dbReference type="GO" id="GO:0035556">
    <property type="term" value="P:intracellular signal transduction"/>
    <property type="evidence" value="ECO:0007669"/>
    <property type="project" value="InterPro"/>
</dbReference>
<dbReference type="PANTHER" id="PTHR10337">
    <property type="entry name" value="SHC TRANSFORMING PROTEIN"/>
    <property type="match status" value="1"/>
</dbReference>
<dbReference type="Proteomes" id="UP000261640">
    <property type="component" value="Unplaced"/>
</dbReference>
<reference evidence="3" key="1">
    <citation type="submission" date="2025-08" db="UniProtKB">
        <authorList>
            <consortium name="Ensembl"/>
        </authorList>
    </citation>
    <scope>IDENTIFICATION</scope>
</reference>
<organism evidence="3 4">
    <name type="scientific">Mastacembelus armatus</name>
    <name type="common">zig-zag eel</name>
    <dbReference type="NCBI Taxonomy" id="205130"/>
    <lineage>
        <taxon>Eukaryota</taxon>
        <taxon>Metazoa</taxon>
        <taxon>Chordata</taxon>
        <taxon>Craniata</taxon>
        <taxon>Vertebrata</taxon>
        <taxon>Euteleostomi</taxon>
        <taxon>Actinopterygii</taxon>
        <taxon>Neopterygii</taxon>
        <taxon>Teleostei</taxon>
        <taxon>Neoteleostei</taxon>
        <taxon>Acanthomorphata</taxon>
        <taxon>Anabantaria</taxon>
        <taxon>Synbranchiformes</taxon>
        <taxon>Mastacembelidae</taxon>
        <taxon>Mastacembelus</taxon>
    </lineage>
</organism>
<dbReference type="InterPro" id="IPR006019">
    <property type="entry name" value="PID_Shc-like"/>
</dbReference>
<feature type="domain" description="PID" evidence="2">
    <location>
        <begin position="42"/>
        <end position="99"/>
    </location>
</feature>
<dbReference type="PANTHER" id="PTHR10337:SF4">
    <property type="entry name" value="SHC-TRANSFORMING PROTEIN 3"/>
    <property type="match status" value="1"/>
</dbReference>
<evidence type="ECO:0000259" key="2">
    <source>
        <dbReference type="PROSITE" id="PS01179"/>
    </source>
</evidence>
<reference evidence="3" key="2">
    <citation type="submission" date="2025-09" db="UniProtKB">
        <authorList>
            <consortium name="Ensembl"/>
        </authorList>
    </citation>
    <scope>IDENTIFICATION</scope>
</reference>
<feature type="region of interest" description="Disordered" evidence="1">
    <location>
        <begin position="1"/>
        <end position="30"/>
    </location>
</feature>
<accession>A0A7N9ARJ9</accession>
<dbReference type="InterPro" id="IPR051235">
    <property type="entry name" value="CEP152/SHC-Transforming"/>
</dbReference>
<protein>
    <submittedName>
        <fullName evidence="3">SHC adaptor protein 3</fullName>
    </submittedName>
</protein>
<dbReference type="Pfam" id="PF00640">
    <property type="entry name" value="PID"/>
    <property type="match status" value="1"/>
</dbReference>
<dbReference type="GeneTree" id="ENSGT00950000182870"/>
<dbReference type="AlphaFoldDB" id="A0A7N9ARJ9"/>
<dbReference type="InterPro" id="IPR011993">
    <property type="entry name" value="PH-like_dom_sf"/>
</dbReference>
<evidence type="ECO:0000313" key="3">
    <source>
        <dbReference type="Ensembl" id="ENSMAMP00000056970.1"/>
    </source>
</evidence>